<dbReference type="InterPro" id="IPR036388">
    <property type="entry name" value="WH-like_DNA-bd_sf"/>
</dbReference>
<dbReference type="InterPro" id="IPR003783">
    <property type="entry name" value="Regulatory_RecX"/>
</dbReference>
<organism evidence="11 12">
    <name type="scientific">Streptococcus oriscaviae</name>
    <dbReference type="NCBI Taxonomy" id="2781599"/>
    <lineage>
        <taxon>Bacteria</taxon>
        <taxon>Bacillati</taxon>
        <taxon>Bacillota</taxon>
        <taxon>Bacilli</taxon>
        <taxon>Lactobacillales</taxon>
        <taxon>Streptococcaceae</taxon>
        <taxon>Streptococcus</taxon>
    </lineage>
</organism>
<dbReference type="Proteomes" id="UP000677616">
    <property type="component" value="Chromosome"/>
</dbReference>
<evidence type="ECO:0000256" key="1">
    <source>
        <dbReference type="ARBA" id="ARBA00003529"/>
    </source>
</evidence>
<evidence type="ECO:0000259" key="9">
    <source>
        <dbReference type="Pfam" id="PF21981"/>
    </source>
</evidence>
<dbReference type="Gene3D" id="1.10.10.10">
    <property type="entry name" value="Winged helix-like DNA-binding domain superfamily/Winged helix DNA-binding domain"/>
    <property type="match status" value="4"/>
</dbReference>
<evidence type="ECO:0000259" key="10">
    <source>
        <dbReference type="Pfam" id="PF21982"/>
    </source>
</evidence>
<comment type="similarity">
    <text evidence="3 6">Belongs to the RecX family.</text>
</comment>
<protein>
    <recommendedName>
        <fullName evidence="4 6">Regulatory protein RecX</fullName>
    </recommendedName>
</protein>
<dbReference type="PANTHER" id="PTHR33602">
    <property type="entry name" value="REGULATORY PROTEIN RECX FAMILY PROTEIN"/>
    <property type="match status" value="1"/>
</dbReference>
<accession>A0ABX7YKY4</accession>
<keyword evidence="7" id="KW-0175">Coiled coil</keyword>
<evidence type="ECO:0000313" key="11">
    <source>
        <dbReference type="EMBL" id="QUE54122.1"/>
    </source>
</evidence>
<dbReference type="InterPro" id="IPR053925">
    <property type="entry name" value="RecX_HTH_3rd"/>
</dbReference>
<dbReference type="InterPro" id="IPR053924">
    <property type="entry name" value="RecX_HTH_2nd"/>
</dbReference>
<feature type="domain" description="RecX first three-helical" evidence="10">
    <location>
        <begin position="59"/>
        <end position="91"/>
    </location>
</feature>
<dbReference type="EMBL" id="CP073084">
    <property type="protein sequence ID" value="QUE54122.1"/>
    <property type="molecule type" value="Genomic_DNA"/>
</dbReference>
<evidence type="ECO:0000256" key="6">
    <source>
        <dbReference type="HAMAP-Rule" id="MF_01114"/>
    </source>
</evidence>
<comment type="subcellular location">
    <subcellularLocation>
        <location evidence="2 6">Cytoplasm</location>
    </subcellularLocation>
</comment>
<evidence type="ECO:0000256" key="3">
    <source>
        <dbReference type="ARBA" id="ARBA00009695"/>
    </source>
</evidence>
<evidence type="ECO:0000256" key="7">
    <source>
        <dbReference type="SAM" id="Coils"/>
    </source>
</evidence>
<keyword evidence="5 6" id="KW-0963">Cytoplasm</keyword>
<feature type="domain" description="RecX second three-helical" evidence="8">
    <location>
        <begin position="104"/>
        <end position="145"/>
    </location>
</feature>
<feature type="coiled-coil region" evidence="7">
    <location>
        <begin position="189"/>
        <end position="233"/>
    </location>
</feature>
<dbReference type="PANTHER" id="PTHR33602:SF1">
    <property type="entry name" value="REGULATORY PROTEIN RECX FAMILY PROTEIN"/>
    <property type="match status" value="1"/>
</dbReference>
<proteinExistence type="inferred from homology"/>
<evidence type="ECO:0000256" key="4">
    <source>
        <dbReference type="ARBA" id="ARBA00018111"/>
    </source>
</evidence>
<dbReference type="NCBIfam" id="NF010733">
    <property type="entry name" value="PRK14135.1"/>
    <property type="match status" value="1"/>
</dbReference>
<feature type="domain" description="RecX third three-helical" evidence="9">
    <location>
        <begin position="206"/>
        <end position="254"/>
    </location>
</feature>
<comment type="function">
    <text evidence="1 6">Modulates RecA activity.</text>
</comment>
<evidence type="ECO:0000313" key="12">
    <source>
        <dbReference type="Proteomes" id="UP000677616"/>
    </source>
</evidence>
<dbReference type="InterPro" id="IPR053926">
    <property type="entry name" value="RecX_HTH_1st"/>
</dbReference>
<dbReference type="Pfam" id="PF21982">
    <property type="entry name" value="RecX_HTH1"/>
    <property type="match status" value="1"/>
</dbReference>
<evidence type="ECO:0000256" key="5">
    <source>
        <dbReference type="ARBA" id="ARBA00022490"/>
    </source>
</evidence>
<feature type="domain" description="RecX third three-helical" evidence="9">
    <location>
        <begin position="154"/>
        <end position="196"/>
    </location>
</feature>
<keyword evidence="12" id="KW-1185">Reference proteome</keyword>
<gene>
    <name evidence="6 11" type="primary">recX</name>
    <name evidence="11" type="ORF">INT76_09895</name>
</gene>
<reference evidence="11 12" key="1">
    <citation type="submission" date="2021-04" db="EMBL/GenBank/DDBJ databases">
        <title>Complete genome sequence of a novel Streptococcus species.</title>
        <authorList>
            <person name="Teng J.L.L."/>
        </authorList>
    </citation>
    <scope>NUCLEOTIDE SEQUENCE [LARGE SCALE GENOMIC DNA]</scope>
    <source>
        <strain evidence="11 12">HKU75</strain>
    </source>
</reference>
<dbReference type="HAMAP" id="MF_01114">
    <property type="entry name" value="RecX"/>
    <property type="match status" value="1"/>
</dbReference>
<evidence type="ECO:0000256" key="2">
    <source>
        <dbReference type="ARBA" id="ARBA00004496"/>
    </source>
</evidence>
<evidence type="ECO:0000259" key="8">
    <source>
        <dbReference type="Pfam" id="PF02631"/>
    </source>
</evidence>
<name>A0ABX7YKY4_9STRE</name>
<dbReference type="Pfam" id="PF02631">
    <property type="entry name" value="RecX_HTH2"/>
    <property type="match status" value="1"/>
</dbReference>
<sequence length="258" mass="30612">MKITKLEKKKRLYLLETDQNQKVYITEDTIVHFFLSKDKEITEEELKEIQNFAQQSYGKNLALYYLSFKQRSKKEVGDYLLKHDIAPELIPIILDNLEKEKWIDDLTYSQNLLYQNILSGDKGPQAIRQKLQAKGISQTTISQVLFHEDFSPVAKRLAEKLLRKYQDKLPYRALKDKILQNLIAKGFDYSEAKQALSQLRLEEDQEQTQELIYKELEKQHRKYSRKYDGYELKNRLTQALARKGYDYDTIKSALRDFL</sequence>
<dbReference type="Pfam" id="PF21981">
    <property type="entry name" value="RecX_HTH3"/>
    <property type="match status" value="2"/>
</dbReference>
<dbReference type="RefSeq" id="WP_212570372.1">
    <property type="nucleotide sequence ID" value="NZ_CP073084.1"/>
</dbReference>